<dbReference type="RefSeq" id="WP_132174273.1">
    <property type="nucleotide sequence ID" value="NZ_SMKX01000131.1"/>
</dbReference>
<dbReference type="OrthoDB" id="3252279at2"/>
<dbReference type="AlphaFoldDB" id="A0A4R4YVE3"/>
<evidence type="ECO:0000259" key="1">
    <source>
        <dbReference type="PROSITE" id="PS51186"/>
    </source>
</evidence>
<dbReference type="EMBL" id="SMKX01000131">
    <property type="protein sequence ID" value="TDD49375.1"/>
    <property type="molecule type" value="Genomic_DNA"/>
</dbReference>
<dbReference type="PROSITE" id="PS51186">
    <property type="entry name" value="GNAT"/>
    <property type="match status" value="1"/>
</dbReference>
<dbReference type="GO" id="GO:0016747">
    <property type="term" value="F:acyltransferase activity, transferring groups other than amino-acyl groups"/>
    <property type="evidence" value="ECO:0007669"/>
    <property type="project" value="InterPro"/>
</dbReference>
<dbReference type="Proteomes" id="UP000295124">
    <property type="component" value="Unassembled WGS sequence"/>
</dbReference>
<dbReference type="InterPro" id="IPR000182">
    <property type="entry name" value="GNAT_dom"/>
</dbReference>
<feature type="domain" description="N-acetyltransferase" evidence="1">
    <location>
        <begin position="23"/>
        <end position="164"/>
    </location>
</feature>
<protein>
    <submittedName>
        <fullName evidence="2">GNAT family N-acetyltransferase</fullName>
    </submittedName>
</protein>
<accession>A0A4R4YVE3</accession>
<sequence length="164" mass="17833">MNRTLIRQRPEFAEFAVPALDDVVLRSPLVADIAVLGRLYFAAYEPGVAAESEAEEVDDIRLTFDGSYGVLDGVASRLAWCGDELVGAILVVERAPWADTPDCRFIVELFTAVSWRRRGLARVLLAASAQAVNGPLALRVADDNHPARALYASCGFTDWAVVRG</sequence>
<dbReference type="CDD" id="cd04301">
    <property type="entry name" value="NAT_SF"/>
    <property type="match status" value="1"/>
</dbReference>
<evidence type="ECO:0000313" key="2">
    <source>
        <dbReference type="EMBL" id="TDD49375.1"/>
    </source>
</evidence>
<dbReference type="Gene3D" id="3.40.630.30">
    <property type="match status" value="1"/>
</dbReference>
<proteinExistence type="predicted"/>
<dbReference type="InterPro" id="IPR016181">
    <property type="entry name" value="Acyl_CoA_acyltransferase"/>
</dbReference>
<keyword evidence="3" id="KW-1185">Reference proteome</keyword>
<organism evidence="2 3">
    <name type="scientific">Kribbella antibiotica</name>
    <dbReference type="NCBI Taxonomy" id="190195"/>
    <lineage>
        <taxon>Bacteria</taxon>
        <taxon>Bacillati</taxon>
        <taxon>Actinomycetota</taxon>
        <taxon>Actinomycetes</taxon>
        <taxon>Propionibacteriales</taxon>
        <taxon>Kribbellaceae</taxon>
        <taxon>Kribbella</taxon>
    </lineage>
</organism>
<dbReference type="SUPFAM" id="SSF55729">
    <property type="entry name" value="Acyl-CoA N-acyltransferases (Nat)"/>
    <property type="match status" value="1"/>
</dbReference>
<reference evidence="2 3" key="1">
    <citation type="submission" date="2019-03" db="EMBL/GenBank/DDBJ databases">
        <title>Draft genome sequences of novel Actinobacteria.</title>
        <authorList>
            <person name="Sahin N."/>
            <person name="Ay H."/>
            <person name="Saygin H."/>
        </authorList>
    </citation>
    <scope>NUCLEOTIDE SEQUENCE [LARGE SCALE GENOMIC DNA]</scope>
    <source>
        <strain evidence="2 3">JCM 13523</strain>
    </source>
</reference>
<comment type="caution">
    <text evidence="2">The sequence shown here is derived from an EMBL/GenBank/DDBJ whole genome shotgun (WGS) entry which is preliminary data.</text>
</comment>
<dbReference type="Pfam" id="PF00583">
    <property type="entry name" value="Acetyltransf_1"/>
    <property type="match status" value="1"/>
</dbReference>
<gene>
    <name evidence="2" type="ORF">E1263_32200</name>
</gene>
<name>A0A4R4YVE3_9ACTN</name>
<keyword evidence="2" id="KW-0808">Transferase</keyword>
<evidence type="ECO:0000313" key="3">
    <source>
        <dbReference type="Proteomes" id="UP000295124"/>
    </source>
</evidence>